<accession>A0A8C1JRS8</accession>
<keyword evidence="13" id="KW-0406">Ion transport</keyword>
<feature type="transmembrane region" description="Helical" evidence="27">
    <location>
        <begin position="1481"/>
        <end position="1507"/>
    </location>
</feature>
<evidence type="ECO:0000256" key="19">
    <source>
        <dbReference type="ARBA" id="ARBA00037936"/>
    </source>
</evidence>
<feature type="compositionally biased region" description="Basic and acidic residues" evidence="26">
    <location>
        <begin position="2011"/>
        <end position="2027"/>
    </location>
</feature>
<reference evidence="29" key="1">
    <citation type="submission" date="2025-08" db="UniProtKB">
        <authorList>
            <consortium name="Ensembl"/>
        </authorList>
    </citation>
    <scope>IDENTIFICATION</scope>
</reference>
<dbReference type="Ensembl" id="ENSCCRT00010039624.1">
    <property type="protein sequence ID" value="ENSCCRP00010036075.1"/>
    <property type="gene ID" value="ENSCCRG00010013449.1"/>
</dbReference>
<feature type="compositionally biased region" description="Polar residues" evidence="26">
    <location>
        <begin position="1905"/>
        <end position="1922"/>
    </location>
</feature>
<reference evidence="29" key="2">
    <citation type="submission" date="2025-09" db="UniProtKB">
        <authorList>
            <consortium name="Ensembl"/>
        </authorList>
    </citation>
    <scope>IDENTIFICATION</scope>
</reference>
<feature type="coiled-coil region" evidence="25">
    <location>
        <begin position="690"/>
        <end position="723"/>
    </location>
</feature>
<feature type="binding site" evidence="22">
    <location>
        <position position="314"/>
    </location>
    <ligand>
        <name>Ca(2+)</name>
        <dbReference type="ChEBI" id="CHEBI:29108"/>
    </ligand>
</feature>
<evidence type="ECO:0000256" key="24">
    <source>
        <dbReference type="RuleBase" id="RU003808"/>
    </source>
</evidence>
<dbReference type="PRINTS" id="PR00167">
    <property type="entry name" value="CACHANNEL"/>
</dbReference>
<evidence type="ECO:0000256" key="8">
    <source>
        <dbReference type="ARBA" id="ARBA00022723"/>
    </source>
</evidence>
<dbReference type="GO" id="GO:0045202">
    <property type="term" value="C:synapse"/>
    <property type="evidence" value="ECO:0007669"/>
    <property type="project" value="GOC"/>
</dbReference>
<dbReference type="Pfam" id="PF08763">
    <property type="entry name" value="Ca_chan_IQ"/>
    <property type="match status" value="1"/>
</dbReference>
<feature type="compositionally biased region" description="Gly residues" evidence="26">
    <location>
        <begin position="843"/>
        <end position="852"/>
    </location>
</feature>
<feature type="binding site" evidence="22">
    <location>
        <position position="648"/>
    </location>
    <ligand>
        <name>Ca(2+)</name>
        <dbReference type="ChEBI" id="CHEBI:29108"/>
    </ligand>
</feature>
<feature type="region of interest" description="Disordered" evidence="26">
    <location>
        <begin position="1947"/>
        <end position="2267"/>
    </location>
</feature>
<feature type="region of interest" description="Disordered" evidence="26">
    <location>
        <begin position="793"/>
        <end position="980"/>
    </location>
</feature>
<dbReference type="InterPro" id="IPR005821">
    <property type="entry name" value="Ion_trans_dom"/>
</dbReference>
<evidence type="ECO:0000313" key="29">
    <source>
        <dbReference type="Ensembl" id="ENSCCRP00010036075.1"/>
    </source>
</evidence>
<evidence type="ECO:0000256" key="6">
    <source>
        <dbReference type="ARBA" id="ARBA00022673"/>
    </source>
</evidence>
<keyword evidence="17" id="KW-0407">Ion channel</keyword>
<dbReference type="GO" id="GO:0008331">
    <property type="term" value="F:high voltage-gated calcium channel activity"/>
    <property type="evidence" value="ECO:0007669"/>
    <property type="project" value="TreeGrafter"/>
</dbReference>
<dbReference type="Gene3D" id="1.20.120.350">
    <property type="entry name" value="Voltage-gated potassium channels. Chain C"/>
    <property type="match status" value="4"/>
</dbReference>
<evidence type="ECO:0000256" key="16">
    <source>
        <dbReference type="ARBA" id="ARBA00023180"/>
    </source>
</evidence>
<feature type="compositionally biased region" description="Low complexity" evidence="26">
    <location>
        <begin position="2051"/>
        <end position="2068"/>
    </location>
</feature>
<keyword evidence="12 27" id="KW-1133">Transmembrane helix</keyword>
<dbReference type="InterPro" id="IPR050599">
    <property type="entry name" value="VDCC_alpha-1_subunit"/>
</dbReference>
<evidence type="ECO:0000256" key="3">
    <source>
        <dbReference type="ARBA" id="ARBA00022475"/>
    </source>
</evidence>
<feature type="transmembrane region" description="Helical" evidence="27">
    <location>
        <begin position="1665"/>
        <end position="1689"/>
    </location>
</feature>
<feature type="transmembrane region" description="Helical" evidence="27">
    <location>
        <begin position="1198"/>
        <end position="1216"/>
    </location>
</feature>
<feature type="compositionally biased region" description="Basic residues" evidence="26">
    <location>
        <begin position="2028"/>
        <end position="2037"/>
    </location>
</feature>
<dbReference type="FunFam" id="1.10.287.70:FF:000023">
    <property type="entry name" value="Voltage-dependent R-type calcium channel subunit alpha"/>
    <property type="match status" value="1"/>
</dbReference>
<feature type="transmembrane region" description="Helical" evidence="27">
    <location>
        <begin position="1165"/>
        <end position="1186"/>
    </location>
</feature>
<evidence type="ECO:0000259" key="28">
    <source>
        <dbReference type="SMART" id="SM01062"/>
    </source>
</evidence>
<comment type="similarity">
    <text evidence="19">Belongs to the calcium channel alpha-1 subunit (TC 1.A.1.11) family. CACNA1A subfamily.</text>
</comment>
<feature type="compositionally biased region" description="Polar residues" evidence="26">
    <location>
        <begin position="1985"/>
        <end position="2001"/>
    </location>
</feature>
<keyword evidence="8 22" id="KW-0479">Metal-binding</keyword>
<evidence type="ECO:0000256" key="26">
    <source>
        <dbReference type="SAM" id="MobiDB-lite"/>
    </source>
</evidence>
<dbReference type="Pfam" id="PF16905">
    <property type="entry name" value="GPHH"/>
    <property type="match status" value="1"/>
</dbReference>
<evidence type="ECO:0000256" key="18">
    <source>
        <dbReference type="ARBA" id="ARBA00036634"/>
    </source>
</evidence>
<dbReference type="SMART" id="SM01062">
    <property type="entry name" value="Ca_chan_IQ"/>
    <property type="match status" value="1"/>
</dbReference>
<evidence type="ECO:0000256" key="13">
    <source>
        <dbReference type="ARBA" id="ARBA00023065"/>
    </source>
</evidence>
<dbReference type="SUPFAM" id="SSF81324">
    <property type="entry name" value="Voltage-gated potassium channels"/>
    <property type="match status" value="4"/>
</dbReference>
<feature type="transmembrane region" description="Helical" evidence="27">
    <location>
        <begin position="499"/>
        <end position="519"/>
    </location>
</feature>
<feature type="region of interest" description="Disordered" evidence="26">
    <location>
        <begin position="1"/>
        <end position="38"/>
    </location>
</feature>
<dbReference type="FunFam" id="1.10.238.10:FF:000063">
    <property type="entry name" value="Voltage-dependent N-type calcium channel subunit alpha"/>
    <property type="match status" value="1"/>
</dbReference>
<keyword evidence="16 23" id="KW-0325">Glycoprotein</keyword>
<feature type="transmembrane region" description="Helical" evidence="27">
    <location>
        <begin position="1575"/>
        <end position="1593"/>
    </location>
</feature>
<feature type="compositionally biased region" description="Pro residues" evidence="26">
    <location>
        <begin position="2149"/>
        <end position="2160"/>
    </location>
</feature>
<name>A0A8C1JRS8_CYPCA</name>
<dbReference type="FunFam" id="1.20.120.350:FF:000011">
    <property type="entry name" value="Voltage-dependent N-type calcium channel subunit alpha"/>
    <property type="match status" value="1"/>
</dbReference>
<feature type="transmembrane region" description="Helical" evidence="27">
    <location>
        <begin position="1260"/>
        <end position="1282"/>
    </location>
</feature>
<evidence type="ECO:0000256" key="11">
    <source>
        <dbReference type="ARBA" id="ARBA00022882"/>
    </source>
</evidence>
<evidence type="ECO:0000256" key="10">
    <source>
        <dbReference type="ARBA" id="ARBA00022837"/>
    </source>
</evidence>
<evidence type="ECO:0000256" key="25">
    <source>
        <dbReference type="SAM" id="Coils"/>
    </source>
</evidence>
<keyword evidence="10 22" id="KW-0106">Calcium</keyword>
<dbReference type="Proteomes" id="UP000694427">
    <property type="component" value="Unplaced"/>
</dbReference>
<dbReference type="FunFam" id="1.20.120.350:FF:000013">
    <property type="entry name" value="Voltage-dependent N-type calcium channel subunit alpha"/>
    <property type="match status" value="1"/>
</dbReference>
<dbReference type="Gene3D" id="6.10.250.2180">
    <property type="match status" value="1"/>
</dbReference>
<feature type="transmembrane region" description="Helical" evidence="27">
    <location>
        <begin position="333"/>
        <end position="355"/>
    </location>
</feature>
<keyword evidence="25" id="KW-0175">Coiled coil</keyword>
<evidence type="ECO:0000256" key="1">
    <source>
        <dbReference type="ARBA" id="ARBA00004651"/>
    </source>
</evidence>
<dbReference type="Gene3D" id="1.10.287.70">
    <property type="match status" value="4"/>
</dbReference>
<evidence type="ECO:0000256" key="12">
    <source>
        <dbReference type="ARBA" id="ARBA00022989"/>
    </source>
</evidence>
<dbReference type="InterPro" id="IPR031649">
    <property type="entry name" value="GPHH_dom"/>
</dbReference>
<evidence type="ECO:0000256" key="21">
    <source>
        <dbReference type="ARBA" id="ARBA00041622"/>
    </source>
</evidence>
<dbReference type="FunFam" id="1.20.120.350:FF:000015">
    <property type="entry name" value="Voltage-dependent N-type calcium channel subunit alpha"/>
    <property type="match status" value="1"/>
</dbReference>
<feature type="region of interest" description="Disordered" evidence="26">
    <location>
        <begin position="1867"/>
        <end position="1886"/>
    </location>
</feature>
<dbReference type="GO" id="GO:0007268">
    <property type="term" value="P:chemical synaptic transmission"/>
    <property type="evidence" value="ECO:0007669"/>
    <property type="project" value="TreeGrafter"/>
</dbReference>
<dbReference type="PANTHER" id="PTHR45628">
    <property type="entry name" value="VOLTAGE-DEPENDENT CALCIUM CHANNEL TYPE A SUBUNIT ALPHA-1"/>
    <property type="match status" value="1"/>
</dbReference>
<keyword evidence="5 24" id="KW-0109">Calcium transport</keyword>
<evidence type="ECO:0000256" key="14">
    <source>
        <dbReference type="ARBA" id="ARBA00023136"/>
    </source>
</evidence>
<keyword evidence="9" id="KW-0677">Repeat</keyword>
<feature type="region of interest" description="Disordered" evidence="26">
    <location>
        <begin position="1070"/>
        <end position="1104"/>
    </location>
</feature>
<dbReference type="Pfam" id="PF00520">
    <property type="entry name" value="Ion_trans"/>
    <property type="match status" value="4"/>
</dbReference>
<feature type="compositionally biased region" description="Basic and acidic residues" evidence="26">
    <location>
        <begin position="2092"/>
        <end position="2132"/>
    </location>
</feature>
<evidence type="ECO:0000256" key="4">
    <source>
        <dbReference type="ARBA" id="ARBA00022553"/>
    </source>
</evidence>
<evidence type="ECO:0000256" key="2">
    <source>
        <dbReference type="ARBA" id="ARBA00022448"/>
    </source>
</evidence>
<feature type="compositionally biased region" description="Basic residues" evidence="26">
    <location>
        <begin position="2240"/>
        <end position="2252"/>
    </location>
</feature>
<sequence>MARFGDEVPSRYGGGPGHAQGGPGRGGSRQGGPPGAHQRVYKQSMAQRARTMALYNPIPVRQNCFTVNRSLFIFSEDNFVRKYAKRITEWPYPFKPPQRYMILATIIANCIVLALEQHLPDGDKTPMSERLEDTEPYFIGIFCFESGIKILALGFAFHKGSYLRNGWNVMDFVVVLTGILSTVGTDLDLRTLRAVRVLRPLKLVSGIPSLQVVLKSIMKAMIPLLQIGLLLFFAILMFAIIGLEFYMGKFHTTCFDKITDEIREEFPCGKEAPARTCPNGTECKQYWIGPNYGITQFDNILFAVLTVFQCITMEGWTDLLYYSNDASGSAWNWMYFIPLIIIGSFFMLNLVLGVLSGEFAKERERVENRREFLKLKRQQQIERELNGYLEWICKAEMSDSGLLHTGSRRRPTIKKSKTDLLDAEDGDGDIGSPFARGSLKSSKLEGSSFHKKERRLRFFIRHIVKTQAFYWSVLCLVGLNTLCVAAVHYDQPETLSDFLYFAEFIFLGIFMSEMCIKMYGLGTSPYFHSSFNCFDCIVICGSIFEVLWAMIQPGTSFGISVLRALRLLRIFKVTKYWASLRNLVVSLLNSMKSIISLLFLLFLFIVVFALLGMQLFGGQFNFEAGTPPTNFDTFPAAIMTVFQILTGEDWNMVMYDGIESQGGVRKGMVFSVFFIVLTLFGNYTLLNVFLAIAVDNLANAQELTKDEQEEEQAANQKMALQAAKEVAEVSPLSAANLSIAAMEQQKNHKGCKSVWEQRTSQLRRQTLVNSREALYNELDPEDLWKVSYSGHIRPDMKTHLDRPLVVDPQENRNNNTNKTRPGDGQPQRTHQLLHKQPNFNEGESGGGGGGPGPWTALERGDSTGSRRSLLGSENHGEGRESHRRHQHGERCSQARQHRKAAEDEGEGGGRRHRSKGRERGPECEHADGGERKHRHHRHEGEGRKERVVRHRTRKDGRGSGLTLSTTRPIQKTLSRQDSQYSEDLDNAMNNKLAIQPPSNSTPHDSLLNLANSAHTAGLAHTGTESSLILTHPSSTTANVTSTGHLGMNPEYTAVDIPPMFPSSNAILQVNKNANTEPLPKKEDTKGDDDDDEKDDGGPKPMPPYTSMFILTTTNPFRRLCHYIVTLRYFEMCILLVIAMSSIALAAEDPVWPESPRNNVLRYFDYVFTGVFTFEMLIKMVDLGLVLHQGSYFRDLWNILDFIVVSGALVAFAFTGSSKGKDISTIKSLRVLRVLRPLKTIKRLPKLKAVFDCVVNSLKNVLNILIVYMLFMFIFAVVAVQLFKGRFFYCTDESKELERDCRGEYLVYEKDNEVRAQKREWKKYDFHYDNVLWALLTLFTVSTGEGWPQVLKHSVDATYENQGPSPGYRMEMSIFYVVYFVVFPFFFVNIFVALIIITFQEQGDKMMEDYSLEKNERACIDFAINAKPLTRHMPQNKQTFQYRMWEFVVSPPFEYTIMALIALNTIVLMMKYDGASDAYEAVLANLNMVFTSLFSMECILKIIAFGVLNYFKDAWNIFDCVTVLGSITDILVTELGNNFINLSFLRLFRAARLIKLLRQGETIRILLWTFVQSFKALPYVCLLIAMLFFIYAIIGMQLFGNIAIEEEGESAINQHNNFRTFFQALMLLFRSATGEAWHDIMLSCLGKKECDSHSGNVEAECGSEFAYLYFVSFIFLCSFLMLNLFVAVIMDNFEYLTRDSSILGPHHLDEYVRIWAEYDPAACGRIHYKDMYSLLRVIDPPLGLGKKCPHRVACKRLLRMDLPVADDNTVHFNSTLMALIRTALDIKIAKGGVDKHQMDAELRKEMMAIWPNLSQKNLDLLVTPHKSTDLTVGKIYAAMMIMEYYRQSKAKRTQAIHDEQNRTPLMFQRLEPPSPSQDVGQGLTGLPETQHLEPFTEIPESQSWVTARAQEMSQKTGSWSPEGQNPDDMADNCRQSQTVEMREMGRDGYSDTEHYLPMEGHGRAVSMPRLPADNQPRRKGRHRGDNLTTITDNSSMKRSASSLGHGRQGRSIRGEDYSMDRVIPEEGHRHGHRHRDHSHRASERSLSRYTDADTGLGTDLSTTTQSGDLPSKERDRGRAKDRKHHHHHHHHNGSLDKEHYGHERERGDYGHRQSRERDHRWSRSPSEGRECLTHRQRQSSPLHLWDQHAPPRPASATPNPPHWRHSPSGPTKPMEGDGFYNDQDYEFNHHKPPSYEQSPVQGNPHPHSPRTSRHSTPPQGQPHLRRMPNGYRSSSPPPHQGTHKPPHPRGPRKGLHEPYSETDEDDWC</sequence>
<evidence type="ECO:0000256" key="17">
    <source>
        <dbReference type="ARBA" id="ARBA00023303"/>
    </source>
</evidence>
<evidence type="ECO:0000313" key="30">
    <source>
        <dbReference type="Proteomes" id="UP000694427"/>
    </source>
</evidence>
<dbReference type="PANTHER" id="PTHR45628:SF3">
    <property type="entry name" value="VOLTAGE-DEPENDENT P_Q-TYPE CALCIUM CHANNEL SUBUNIT ALPHA-1A"/>
    <property type="match status" value="1"/>
</dbReference>
<feature type="region of interest" description="Disordered" evidence="26">
    <location>
        <begin position="1905"/>
        <end position="1930"/>
    </location>
</feature>
<proteinExistence type="inferred from homology"/>
<keyword evidence="2" id="KW-0813">Transport</keyword>
<evidence type="ECO:0000256" key="7">
    <source>
        <dbReference type="ARBA" id="ARBA00022692"/>
    </source>
</evidence>
<organism evidence="29 30">
    <name type="scientific">Cyprinus carpio</name>
    <name type="common">Common carp</name>
    <dbReference type="NCBI Taxonomy" id="7962"/>
    <lineage>
        <taxon>Eukaryota</taxon>
        <taxon>Metazoa</taxon>
        <taxon>Chordata</taxon>
        <taxon>Craniata</taxon>
        <taxon>Vertebrata</taxon>
        <taxon>Euteleostomi</taxon>
        <taxon>Actinopterygii</taxon>
        <taxon>Neopterygii</taxon>
        <taxon>Teleostei</taxon>
        <taxon>Ostariophysi</taxon>
        <taxon>Cypriniformes</taxon>
        <taxon>Cyprinidae</taxon>
        <taxon>Cyprininae</taxon>
        <taxon>Cyprinus</taxon>
    </lineage>
</organism>
<feature type="glycosylation site" description="N-linked (GlcNAc...) asparagine" evidence="23">
    <location>
        <position position="279"/>
    </location>
</feature>
<feature type="transmembrane region" description="Helical" evidence="27">
    <location>
        <begin position="224"/>
        <end position="247"/>
    </location>
</feature>
<feature type="binding site" evidence="22">
    <location>
        <position position="1344"/>
    </location>
    <ligand>
        <name>Ca(2+)</name>
        <dbReference type="ChEBI" id="CHEBI:29108"/>
    </ligand>
</feature>
<feature type="domain" description="Voltage-dependent calcium channel alpha-1 subunit IQ" evidence="28">
    <location>
        <begin position="1826"/>
        <end position="1860"/>
    </location>
</feature>
<dbReference type="Gene3D" id="6.10.250.2500">
    <property type="match status" value="1"/>
</dbReference>
<evidence type="ECO:0000256" key="9">
    <source>
        <dbReference type="ARBA" id="ARBA00022737"/>
    </source>
</evidence>
<feature type="compositionally biased region" description="Basic and acidic residues" evidence="26">
    <location>
        <begin position="917"/>
        <end position="930"/>
    </location>
</feature>
<dbReference type="GO" id="GO:0043025">
    <property type="term" value="C:neuronal cell body"/>
    <property type="evidence" value="ECO:0007669"/>
    <property type="project" value="TreeGrafter"/>
</dbReference>
<keyword evidence="11 24" id="KW-0851">Voltage-gated channel</keyword>
<dbReference type="GO" id="GO:0046872">
    <property type="term" value="F:metal ion binding"/>
    <property type="evidence" value="ECO:0007669"/>
    <property type="project" value="UniProtKB-KW"/>
</dbReference>
<feature type="transmembrane region" description="Helical" evidence="27">
    <location>
        <begin position="1126"/>
        <end position="1145"/>
    </location>
</feature>
<feature type="transmembrane region" description="Helical" evidence="27">
    <location>
        <begin position="300"/>
        <end position="321"/>
    </location>
</feature>
<feature type="compositionally biased region" description="Basic and acidic residues" evidence="26">
    <location>
        <begin position="1947"/>
        <end position="1961"/>
    </location>
</feature>
<dbReference type="GO" id="GO:0005891">
    <property type="term" value="C:voltage-gated calcium channel complex"/>
    <property type="evidence" value="ECO:0007669"/>
    <property type="project" value="InterPro"/>
</dbReference>
<dbReference type="InterPro" id="IPR002077">
    <property type="entry name" value="VDCCAlpha1"/>
</dbReference>
<keyword evidence="30" id="KW-1185">Reference proteome</keyword>
<evidence type="ECO:0000256" key="23">
    <source>
        <dbReference type="PIRSR" id="PIRSR602077-3"/>
    </source>
</evidence>
<keyword evidence="14 27" id="KW-0472">Membrane</keyword>
<evidence type="ECO:0000256" key="27">
    <source>
        <dbReference type="SAM" id="Phobius"/>
    </source>
</evidence>
<feature type="transmembrane region" description="Helical" evidence="27">
    <location>
        <begin position="669"/>
        <end position="694"/>
    </location>
</feature>
<protein>
    <recommendedName>
        <fullName evidence="20">Voltage-dependent P/Q-type calcium channel subunit alpha-1A</fullName>
    </recommendedName>
    <alternativeName>
        <fullName evidence="21">Voltage-gated calcium channel subunit alpha Cav2.1</fullName>
    </alternativeName>
</protein>
<dbReference type="FunFam" id="1.20.120.350:FF:000001">
    <property type="entry name" value="Voltage-dependent L-type calcium channel subunit alpha"/>
    <property type="match status" value="1"/>
</dbReference>
<feature type="transmembrane region" description="Helical" evidence="27">
    <location>
        <begin position="1452"/>
        <end position="1469"/>
    </location>
</feature>
<feature type="compositionally biased region" description="Gly residues" evidence="26">
    <location>
        <begin position="12"/>
        <end position="34"/>
    </location>
</feature>
<keyword evidence="6 24" id="KW-0107">Calcium channel</keyword>
<feature type="compositionally biased region" description="Basic and acidic residues" evidence="26">
    <location>
        <begin position="793"/>
        <end position="804"/>
    </location>
</feature>
<comment type="catalytic activity">
    <reaction evidence="18">
        <text>Ca(2+)(in) = Ca(2+)(out)</text>
        <dbReference type="Rhea" id="RHEA:29671"/>
        <dbReference type="ChEBI" id="CHEBI:29108"/>
    </reaction>
</comment>
<evidence type="ECO:0000256" key="20">
    <source>
        <dbReference type="ARBA" id="ARBA00039688"/>
    </source>
</evidence>
<feature type="compositionally biased region" description="Basic residues" evidence="26">
    <location>
        <begin position="2078"/>
        <end position="2091"/>
    </location>
</feature>
<evidence type="ECO:0000256" key="15">
    <source>
        <dbReference type="ARBA" id="ARBA00023157"/>
    </source>
</evidence>
<feature type="compositionally biased region" description="Acidic residues" evidence="26">
    <location>
        <begin position="1085"/>
        <end position="1094"/>
    </location>
</feature>
<comment type="subcellular location">
    <subcellularLocation>
        <location evidence="1">Cell membrane</location>
        <topology evidence="1">Multi-pass membrane protein</topology>
    </subcellularLocation>
    <subcellularLocation>
        <location evidence="24">Membrane</location>
        <topology evidence="24">Multi-pass membrane protein</topology>
    </subcellularLocation>
</comment>
<feature type="transmembrane region" description="Helical" evidence="27">
    <location>
        <begin position="1373"/>
        <end position="1398"/>
    </location>
</feature>
<keyword evidence="3" id="KW-1003">Cell membrane</keyword>
<feature type="transmembrane region" description="Helical" evidence="27">
    <location>
        <begin position="468"/>
        <end position="487"/>
    </location>
</feature>
<evidence type="ECO:0000256" key="22">
    <source>
        <dbReference type="PIRSR" id="PIRSR602077-1"/>
    </source>
</evidence>
<keyword evidence="4" id="KW-0597">Phosphoprotein</keyword>
<feature type="transmembrane region" description="Helical" evidence="27">
    <location>
        <begin position="531"/>
        <end position="551"/>
    </location>
</feature>
<evidence type="ECO:0000256" key="5">
    <source>
        <dbReference type="ARBA" id="ARBA00022568"/>
    </source>
</evidence>
<feature type="transmembrane region" description="Helical" evidence="27">
    <location>
        <begin position="594"/>
        <end position="616"/>
    </location>
</feature>
<feature type="compositionally biased region" description="Polar residues" evidence="26">
    <location>
        <begin position="961"/>
        <end position="979"/>
    </location>
</feature>
<dbReference type="InterPro" id="IPR014873">
    <property type="entry name" value="VDCC_a1su_IQ"/>
</dbReference>
<keyword evidence="15" id="KW-1015">Disulfide bond</keyword>
<dbReference type="FunFam" id="1.10.287.70:FF:000025">
    <property type="entry name" value="Voltage-dependent R-type calcium channel subunit alpha"/>
    <property type="match status" value="1"/>
</dbReference>
<dbReference type="InterPro" id="IPR027359">
    <property type="entry name" value="Volt_channel_dom_sf"/>
</dbReference>
<dbReference type="GO" id="GO:0098703">
    <property type="term" value="P:calcium ion import across plasma membrane"/>
    <property type="evidence" value="ECO:0007669"/>
    <property type="project" value="TreeGrafter"/>
</dbReference>
<keyword evidence="7 27" id="KW-0812">Transmembrane</keyword>